<dbReference type="RefSeq" id="WP_036786376.1">
    <property type="nucleotide sequence ID" value="NZ_AVBG01000014.1"/>
</dbReference>
<feature type="coiled-coil region" evidence="1">
    <location>
        <begin position="228"/>
        <end position="255"/>
    </location>
</feature>
<dbReference type="OrthoDB" id="2455196at2"/>
<evidence type="ECO:0000313" key="4">
    <source>
        <dbReference type="EMBL" id="KGP90304.1"/>
    </source>
</evidence>
<keyword evidence="3" id="KW-0472">Membrane</keyword>
<dbReference type="eggNOG" id="ENOG5032NQV">
    <property type="taxonomic scope" value="Bacteria"/>
</dbReference>
<dbReference type="EMBL" id="AVBG01000014">
    <property type="protein sequence ID" value="KGP90304.1"/>
    <property type="molecule type" value="Genomic_DNA"/>
</dbReference>
<evidence type="ECO:0000256" key="2">
    <source>
        <dbReference type="SAM" id="MobiDB-lite"/>
    </source>
</evidence>
<evidence type="ECO:0000313" key="5">
    <source>
        <dbReference type="Proteomes" id="UP000030153"/>
    </source>
</evidence>
<evidence type="ECO:0000256" key="3">
    <source>
        <dbReference type="SAM" id="Phobius"/>
    </source>
</evidence>
<keyword evidence="1" id="KW-0175">Coiled coil</keyword>
<gene>
    <name evidence="4" type="ORF">N780_06105</name>
</gene>
<keyword evidence="3" id="KW-1133">Transmembrane helix</keyword>
<name>A0A0A2UQU0_9BACI</name>
<reference evidence="4 5" key="1">
    <citation type="submission" date="2013-08" db="EMBL/GenBank/DDBJ databases">
        <title>Genome of Pontibacillus chungwhensis.</title>
        <authorList>
            <person name="Wang Q."/>
            <person name="Wang G."/>
        </authorList>
    </citation>
    <scope>NUCLEOTIDE SEQUENCE [LARGE SCALE GENOMIC DNA]</scope>
    <source>
        <strain evidence="4 5">BH030062</strain>
    </source>
</reference>
<feature type="region of interest" description="Disordered" evidence="2">
    <location>
        <begin position="156"/>
        <end position="175"/>
    </location>
</feature>
<keyword evidence="5" id="KW-1185">Reference proteome</keyword>
<dbReference type="AlphaFoldDB" id="A0A0A2UQU0"/>
<sequence length="346" mass="39725">MKNNRWNYPEEVEGMKFKKSNQRNVLNRLDSPPRPKRTKRYLTPVITAVALVFIMFASILYVPSLEPVLAKIPFISQYVQDEEERREEVEKVLQTVNASVKEQGYELAHYVSDEKGIELSVKDEEVSLEELATQVENALDDKGLGGYKVEVVPTKKSSSQPLELTEEEKANEEESKRIEKSLTERLEREGYELMFPVSVRINDREGIYMNIIVTKEESRMDQLEMIAKEEAESVDAELKLDIRQVEKKAREQEKRWDDTGALNDIAGALVDSGEYPVTGFSYSFHPYPLVMKVKTSLEKGSDEAAQIAEEIHSEVEQYIQNGEGTEAIRDDTYNLMILDKNEEEID</sequence>
<evidence type="ECO:0000256" key="1">
    <source>
        <dbReference type="SAM" id="Coils"/>
    </source>
</evidence>
<comment type="caution">
    <text evidence="4">The sequence shown here is derived from an EMBL/GenBank/DDBJ whole genome shotgun (WGS) entry which is preliminary data.</text>
</comment>
<accession>A0A0A2UQU0</accession>
<protein>
    <recommendedName>
        <fullName evidence="6">DUF4030 domain-containing protein</fullName>
    </recommendedName>
</protein>
<organism evidence="4 5">
    <name type="scientific">Pontibacillus chungwhensis BH030062</name>
    <dbReference type="NCBI Taxonomy" id="1385513"/>
    <lineage>
        <taxon>Bacteria</taxon>
        <taxon>Bacillati</taxon>
        <taxon>Bacillota</taxon>
        <taxon>Bacilli</taxon>
        <taxon>Bacillales</taxon>
        <taxon>Bacillaceae</taxon>
        <taxon>Pontibacillus</taxon>
    </lineage>
</organism>
<evidence type="ECO:0008006" key="6">
    <source>
        <dbReference type="Google" id="ProtNLM"/>
    </source>
</evidence>
<proteinExistence type="predicted"/>
<keyword evidence="3" id="KW-0812">Transmembrane</keyword>
<dbReference type="Proteomes" id="UP000030153">
    <property type="component" value="Unassembled WGS sequence"/>
</dbReference>
<feature type="transmembrane region" description="Helical" evidence="3">
    <location>
        <begin position="41"/>
        <end position="62"/>
    </location>
</feature>